<keyword evidence="3" id="KW-1185">Reference proteome</keyword>
<evidence type="ECO:0000313" key="3">
    <source>
        <dbReference type="Proteomes" id="UP000267821"/>
    </source>
</evidence>
<dbReference type="EMBL" id="ML121529">
    <property type="protein sequence ID" value="RPB28266.1"/>
    <property type="molecule type" value="Genomic_DNA"/>
</dbReference>
<dbReference type="AlphaFoldDB" id="A0A3N4LZB6"/>
<reference evidence="2 3" key="1">
    <citation type="journal article" date="2018" name="Nat. Ecol. Evol.">
        <title>Pezizomycetes genomes reveal the molecular basis of ectomycorrhizal truffle lifestyle.</title>
        <authorList>
            <person name="Murat C."/>
            <person name="Payen T."/>
            <person name="Noel B."/>
            <person name="Kuo A."/>
            <person name="Morin E."/>
            <person name="Chen J."/>
            <person name="Kohler A."/>
            <person name="Krizsan K."/>
            <person name="Balestrini R."/>
            <person name="Da Silva C."/>
            <person name="Montanini B."/>
            <person name="Hainaut M."/>
            <person name="Levati E."/>
            <person name="Barry K.W."/>
            <person name="Belfiori B."/>
            <person name="Cichocki N."/>
            <person name="Clum A."/>
            <person name="Dockter R.B."/>
            <person name="Fauchery L."/>
            <person name="Guy J."/>
            <person name="Iotti M."/>
            <person name="Le Tacon F."/>
            <person name="Lindquist E.A."/>
            <person name="Lipzen A."/>
            <person name="Malagnac F."/>
            <person name="Mello A."/>
            <person name="Molinier V."/>
            <person name="Miyauchi S."/>
            <person name="Poulain J."/>
            <person name="Riccioni C."/>
            <person name="Rubini A."/>
            <person name="Sitrit Y."/>
            <person name="Splivallo R."/>
            <person name="Traeger S."/>
            <person name="Wang M."/>
            <person name="Zifcakova L."/>
            <person name="Wipf D."/>
            <person name="Zambonelli A."/>
            <person name="Paolocci F."/>
            <person name="Nowrousian M."/>
            <person name="Ottonello S."/>
            <person name="Baldrian P."/>
            <person name="Spatafora J.W."/>
            <person name="Henrissat B."/>
            <person name="Nagy L.G."/>
            <person name="Aury J.M."/>
            <person name="Wincker P."/>
            <person name="Grigoriev I.V."/>
            <person name="Bonfante P."/>
            <person name="Martin F.M."/>
        </authorList>
    </citation>
    <scope>NUCLEOTIDE SEQUENCE [LARGE SCALE GENOMIC DNA]</scope>
    <source>
        <strain evidence="2 3">ATCC MYA-4762</strain>
    </source>
</reference>
<evidence type="ECO:0000313" key="2">
    <source>
        <dbReference type="EMBL" id="RPB28266.1"/>
    </source>
</evidence>
<dbReference type="InParanoid" id="A0A3N4LZB6"/>
<feature type="chain" id="PRO_5018014644" evidence="1">
    <location>
        <begin position="18"/>
        <end position="82"/>
    </location>
</feature>
<accession>A0A3N4LZB6</accession>
<proteinExistence type="predicted"/>
<name>A0A3N4LZB6_9PEZI</name>
<feature type="signal peptide" evidence="1">
    <location>
        <begin position="1"/>
        <end position="17"/>
    </location>
</feature>
<protein>
    <submittedName>
        <fullName evidence="2">Uncharacterized protein</fullName>
    </submittedName>
</protein>
<organism evidence="2 3">
    <name type="scientific">Terfezia boudieri ATCC MYA-4762</name>
    <dbReference type="NCBI Taxonomy" id="1051890"/>
    <lineage>
        <taxon>Eukaryota</taxon>
        <taxon>Fungi</taxon>
        <taxon>Dikarya</taxon>
        <taxon>Ascomycota</taxon>
        <taxon>Pezizomycotina</taxon>
        <taxon>Pezizomycetes</taxon>
        <taxon>Pezizales</taxon>
        <taxon>Pezizaceae</taxon>
        <taxon>Terfezia</taxon>
    </lineage>
</organism>
<evidence type="ECO:0000256" key="1">
    <source>
        <dbReference type="SAM" id="SignalP"/>
    </source>
</evidence>
<sequence length="82" mass="9510">MSAYYLLLFQAIYLSFSQKCLPLSMQWKSGQVHKMYLVTAIWFLPQIHRAFGLCKENYLVCIAVASCIALYCICKRSGYEKN</sequence>
<gene>
    <name evidence="2" type="ORF">L211DRAFT_370604</name>
</gene>
<keyword evidence="1" id="KW-0732">Signal</keyword>
<dbReference type="Proteomes" id="UP000267821">
    <property type="component" value="Unassembled WGS sequence"/>
</dbReference>